<gene>
    <name evidence="3" type="ORF">PBRA_008288</name>
</gene>
<proteinExistence type="predicted"/>
<dbReference type="EMBL" id="CDSF01000106">
    <property type="protein sequence ID" value="CEP00976.1"/>
    <property type="molecule type" value="Genomic_DNA"/>
</dbReference>
<name>A0A0G4J0Y4_PLABS</name>
<dbReference type="InterPro" id="IPR004827">
    <property type="entry name" value="bZIP"/>
</dbReference>
<dbReference type="AlphaFoldDB" id="A0A0G4J0Y4"/>
<protein>
    <recommendedName>
        <fullName evidence="2">BZIP domain-containing protein</fullName>
    </recommendedName>
</protein>
<feature type="domain" description="BZIP" evidence="2">
    <location>
        <begin position="108"/>
        <end position="152"/>
    </location>
</feature>
<feature type="region of interest" description="Disordered" evidence="1">
    <location>
        <begin position="56"/>
        <end position="137"/>
    </location>
</feature>
<feature type="compositionally biased region" description="Polar residues" evidence="1">
    <location>
        <begin position="94"/>
        <end position="103"/>
    </location>
</feature>
<evidence type="ECO:0000313" key="4">
    <source>
        <dbReference type="Proteomes" id="UP000039324"/>
    </source>
</evidence>
<organism evidence="3 4">
    <name type="scientific">Plasmodiophora brassicae</name>
    <name type="common">Clubroot disease agent</name>
    <dbReference type="NCBI Taxonomy" id="37360"/>
    <lineage>
        <taxon>Eukaryota</taxon>
        <taxon>Sar</taxon>
        <taxon>Rhizaria</taxon>
        <taxon>Endomyxa</taxon>
        <taxon>Phytomyxea</taxon>
        <taxon>Plasmodiophorida</taxon>
        <taxon>Plasmodiophoridae</taxon>
        <taxon>Plasmodiophora</taxon>
    </lineage>
</organism>
<dbReference type="PROSITE" id="PS50217">
    <property type="entry name" value="BZIP"/>
    <property type="match status" value="1"/>
</dbReference>
<sequence>MNDDLPPVLHYQWRVCSGIRAPRLAPGLINTSATSRSPPVQVAPIRPLVRRRVERDVNIIPPKSPPSKYRKFVTDADDDDETSTKPSPNVPGSPVQTSVSQRTPAEVEDSRARRKELNKRNSRKQRKKDKDRLSQMSQQLEQLQQENGTLRKIHGLDDGHTSLPSTRGAAYHCQQLGSILELVHFDWLLLSICQGAPVTLWPELAQTMQVKGPQCQQLAQALRRAAPQCNGLLKAMDAVRRSAQQALSAATSLQTARTTTASNSQVTQ</sequence>
<dbReference type="Proteomes" id="UP000039324">
    <property type="component" value="Unassembled WGS sequence"/>
</dbReference>
<accession>A0A0G4J0Y4</accession>
<keyword evidence="4" id="KW-1185">Reference proteome</keyword>
<evidence type="ECO:0000313" key="3">
    <source>
        <dbReference type="EMBL" id="CEP00976.1"/>
    </source>
</evidence>
<evidence type="ECO:0000256" key="1">
    <source>
        <dbReference type="SAM" id="MobiDB-lite"/>
    </source>
</evidence>
<evidence type="ECO:0000259" key="2">
    <source>
        <dbReference type="PROSITE" id="PS50217"/>
    </source>
</evidence>
<dbReference type="GO" id="GO:0003700">
    <property type="term" value="F:DNA-binding transcription factor activity"/>
    <property type="evidence" value="ECO:0007669"/>
    <property type="project" value="InterPro"/>
</dbReference>
<reference evidence="3 4" key="1">
    <citation type="submission" date="2015-02" db="EMBL/GenBank/DDBJ databases">
        <authorList>
            <person name="Chooi Y.-H."/>
        </authorList>
    </citation>
    <scope>NUCLEOTIDE SEQUENCE [LARGE SCALE GENOMIC DNA]</scope>
    <source>
        <strain evidence="3">E3</strain>
    </source>
</reference>
<feature type="compositionally biased region" description="Basic residues" evidence="1">
    <location>
        <begin position="112"/>
        <end position="127"/>
    </location>
</feature>